<gene>
    <name evidence="2" type="ORF">Pla108_34910</name>
</gene>
<sequence>MVLPSTRWRRRVGLSGGGVAFGLLLSLGSGCDVAGNHAGSAPATSSAKSSSPSPAAVTDHVSDSSLASDWDLSAAEVVQEQMTALAAWHEKPDASKRAFSFASPGNQAVTGPLSKFEGLVESEAYGPLTSNQGFVVGESVEKEGAATVLVTLIGPTGELVAYRFYLSRQESEPHRRWMTDAVYRFRPAASGDVSPTFPTI</sequence>
<reference evidence="2 3" key="1">
    <citation type="submission" date="2019-02" db="EMBL/GenBank/DDBJ databases">
        <title>Deep-cultivation of Planctomycetes and their phenomic and genomic characterization uncovers novel biology.</title>
        <authorList>
            <person name="Wiegand S."/>
            <person name="Jogler M."/>
            <person name="Boedeker C."/>
            <person name="Pinto D."/>
            <person name="Vollmers J."/>
            <person name="Rivas-Marin E."/>
            <person name="Kohn T."/>
            <person name="Peeters S.H."/>
            <person name="Heuer A."/>
            <person name="Rast P."/>
            <person name="Oberbeckmann S."/>
            <person name="Bunk B."/>
            <person name="Jeske O."/>
            <person name="Meyerdierks A."/>
            <person name="Storesund J.E."/>
            <person name="Kallscheuer N."/>
            <person name="Luecker S."/>
            <person name="Lage O.M."/>
            <person name="Pohl T."/>
            <person name="Merkel B.J."/>
            <person name="Hornburger P."/>
            <person name="Mueller R.-W."/>
            <person name="Bruemmer F."/>
            <person name="Labrenz M."/>
            <person name="Spormann A.M."/>
            <person name="Op Den Camp H."/>
            <person name="Overmann J."/>
            <person name="Amann R."/>
            <person name="Jetten M.S.M."/>
            <person name="Mascher T."/>
            <person name="Medema M.H."/>
            <person name="Devos D.P."/>
            <person name="Kaster A.-K."/>
            <person name="Ovreas L."/>
            <person name="Rohde M."/>
            <person name="Galperin M.Y."/>
            <person name="Jogler C."/>
        </authorList>
    </citation>
    <scope>NUCLEOTIDE SEQUENCE [LARGE SCALE GENOMIC DNA]</scope>
    <source>
        <strain evidence="2 3">Pla108</strain>
    </source>
</reference>
<organism evidence="2 3">
    <name type="scientific">Botrimarina colliarenosi</name>
    <dbReference type="NCBI Taxonomy" id="2528001"/>
    <lineage>
        <taxon>Bacteria</taxon>
        <taxon>Pseudomonadati</taxon>
        <taxon>Planctomycetota</taxon>
        <taxon>Planctomycetia</taxon>
        <taxon>Pirellulales</taxon>
        <taxon>Lacipirellulaceae</taxon>
        <taxon>Botrimarina</taxon>
    </lineage>
</organism>
<evidence type="ECO:0000256" key="1">
    <source>
        <dbReference type="SAM" id="MobiDB-lite"/>
    </source>
</evidence>
<dbReference type="Pfam" id="PF16156">
    <property type="entry name" value="DUF4864"/>
    <property type="match status" value="1"/>
</dbReference>
<dbReference type="Proteomes" id="UP000317421">
    <property type="component" value="Unassembled WGS sequence"/>
</dbReference>
<proteinExistence type="predicted"/>
<feature type="region of interest" description="Disordered" evidence="1">
    <location>
        <begin position="38"/>
        <end position="60"/>
    </location>
</feature>
<protein>
    <recommendedName>
        <fullName evidence="4">DUF4864 domain-containing protein</fullName>
    </recommendedName>
</protein>
<evidence type="ECO:0000313" key="2">
    <source>
        <dbReference type="EMBL" id="TWT95345.1"/>
    </source>
</evidence>
<dbReference type="InterPro" id="IPR032347">
    <property type="entry name" value="DUF4864"/>
</dbReference>
<name>A0A5C6A7Q0_9BACT</name>
<dbReference type="EMBL" id="SJPR01000005">
    <property type="protein sequence ID" value="TWT95345.1"/>
    <property type="molecule type" value="Genomic_DNA"/>
</dbReference>
<evidence type="ECO:0000313" key="3">
    <source>
        <dbReference type="Proteomes" id="UP000317421"/>
    </source>
</evidence>
<dbReference type="PROSITE" id="PS51257">
    <property type="entry name" value="PROKAR_LIPOPROTEIN"/>
    <property type="match status" value="1"/>
</dbReference>
<feature type="compositionally biased region" description="Low complexity" evidence="1">
    <location>
        <begin position="38"/>
        <end position="56"/>
    </location>
</feature>
<evidence type="ECO:0008006" key="4">
    <source>
        <dbReference type="Google" id="ProtNLM"/>
    </source>
</evidence>
<accession>A0A5C6A7Q0</accession>
<dbReference type="OrthoDB" id="289736at2"/>
<dbReference type="RefSeq" id="WP_146446185.1">
    <property type="nucleotide sequence ID" value="NZ_SJPR01000005.1"/>
</dbReference>
<keyword evidence="3" id="KW-1185">Reference proteome</keyword>
<comment type="caution">
    <text evidence="2">The sequence shown here is derived from an EMBL/GenBank/DDBJ whole genome shotgun (WGS) entry which is preliminary data.</text>
</comment>
<dbReference type="AlphaFoldDB" id="A0A5C6A7Q0"/>